<feature type="transmembrane region" description="Helical" evidence="6">
    <location>
        <begin position="339"/>
        <end position="360"/>
    </location>
</feature>
<feature type="transmembrane region" description="Helical" evidence="6">
    <location>
        <begin position="43"/>
        <end position="67"/>
    </location>
</feature>
<evidence type="ECO:0000256" key="2">
    <source>
        <dbReference type="ARBA" id="ARBA00022448"/>
    </source>
</evidence>
<accession>R4PX05</accession>
<evidence type="ECO:0000256" key="4">
    <source>
        <dbReference type="ARBA" id="ARBA00022989"/>
    </source>
</evidence>
<dbReference type="PANTHER" id="PTHR11706">
    <property type="entry name" value="SOLUTE CARRIER PROTEIN FAMILY 11 MEMBER"/>
    <property type="match status" value="1"/>
</dbReference>
<dbReference type="GO" id="GO:0034755">
    <property type="term" value="P:iron ion transmembrane transport"/>
    <property type="evidence" value="ECO:0007669"/>
    <property type="project" value="TreeGrafter"/>
</dbReference>
<proteinExistence type="predicted"/>
<sequence length="406" mass="42746">MMHKESSKQVVLLLGPAFVAAVAYVDPGNFAANFGAGAKYGFLLLWVLVLANSMAALAQYTSAKVGLVTGKSLPELVAERMSRWGRRLYWAQAELVAVATDIAEVVGGAVALNLLFGLQLPIGGLIIGIVSMALLGVYSHHGQKYFERLIVGLLLIIPLGFFVGLVQHPPNLSGVLSGLTPRFGGQETLLLATAMIGATIMPHVVYLHSALARDRHGKVKLSELQQYLKVTKIDVGLAMLIAGTVNIAMLLLAAAVLGGATVEGFGDIFEGLSSTLGPLVAVLFAVGLLVSGLASTAVGSQAGSVIMKDLVHVPIPLWIRRLITMIPALFLLILGIDPLLLLVISQVALSFGVPFALIPLSIISSNRNIMGAHTNSRVVSVLLYTITASVAILNMALIWLMLVPGS</sequence>
<feature type="transmembrane region" description="Helical" evidence="6">
    <location>
        <begin position="188"/>
        <end position="212"/>
    </location>
</feature>
<keyword evidence="2" id="KW-0813">Transport</keyword>
<evidence type="ECO:0000256" key="3">
    <source>
        <dbReference type="ARBA" id="ARBA00022692"/>
    </source>
</evidence>
<comment type="subcellular location">
    <subcellularLocation>
        <location evidence="1">Membrane</location>
        <topology evidence="1">Multi-pass membrane protein</topology>
    </subcellularLocation>
</comment>
<dbReference type="AlphaFoldDB" id="R4PX05"/>
<evidence type="ECO:0000313" key="7">
    <source>
        <dbReference type="EMBL" id="AGL62277.1"/>
    </source>
</evidence>
<dbReference type="GO" id="GO:0005886">
    <property type="term" value="C:plasma membrane"/>
    <property type="evidence" value="ECO:0007669"/>
    <property type="project" value="TreeGrafter"/>
</dbReference>
<feature type="transmembrane region" description="Helical" evidence="6">
    <location>
        <begin position="149"/>
        <end position="168"/>
    </location>
</feature>
<dbReference type="Proteomes" id="UP000013893">
    <property type="component" value="Chromosome"/>
</dbReference>
<name>R4PX05_9BACT</name>
<evidence type="ECO:0000256" key="6">
    <source>
        <dbReference type="SAM" id="Phobius"/>
    </source>
</evidence>
<feature type="transmembrane region" description="Helical" evidence="6">
    <location>
        <begin position="233"/>
        <end position="256"/>
    </location>
</feature>
<feature type="transmembrane region" description="Helical" evidence="6">
    <location>
        <begin position="118"/>
        <end position="137"/>
    </location>
</feature>
<keyword evidence="3 6" id="KW-0812">Transmembrane</keyword>
<dbReference type="PANTHER" id="PTHR11706:SF33">
    <property type="entry name" value="NATURAL RESISTANCE-ASSOCIATED MACROPHAGE PROTEIN 2"/>
    <property type="match status" value="1"/>
</dbReference>
<keyword evidence="4 6" id="KW-1133">Transmembrane helix</keyword>
<evidence type="ECO:0000256" key="1">
    <source>
        <dbReference type="ARBA" id="ARBA00004141"/>
    </source>
</evidence>
<gene>
    <name evidence="7" type="primary">mntH</name>
    <name evidence="7" type="ORF">L336_0574</name>
</gene>
<evidence type="ECO:0000313" key="8">
    <source>
        <dbReference type="Proteomes" id="UP000013893"/>
    </source>
</evidence>
<dbReference type="PATRIC" id="fig|1332188.3.peg.563"/>
<feature type="transmembrane region" description="Helical" evidence="6">
    <location>
        <begin position="310"/>
        <end position="333"/>
    </location>
</feature>
<dbReference type="InterPro" id="IPR001046">
    <property type="entry name" value="NRAMP_fam"/>
</dbReference>
<feature type="transmembrane region" description="Helical" evidence="6">
    <location>
        <begin position="381"/>
        <end position="402"/>
    </location>
</feature>
<protein>
    <submittedName>
        <fullName evidence="7">Putative manganese transport protein mntH</fullName>
    </submittedName>
</protein>
<feature type="transmembrane region" description="Helical" evidence="6">
    <location>
        <begin position="276"/>
        <end position="298"/>
    </location>
</feature>
<dbReference type="HOGENOM" id="CLU_020088_2_0_0"/>
<dbReference type="GO" id="GO:0015086">
    <property type="term" value="F:cadmium ion transmembrane transporter activity"/>
    <property type="evidence" value="ECO:0007669"/>
    <property type="project" value="TreeGrafter"/>
</dbReference>
<dbReference type="PRINTS" id="PR00447">
    <property type="entry name" value="NATRESASSCMP"/>
</dbReference>
<keyword evidence="5 6" id="KW-0472">Membrane</keyword>
<evidence type="ECO:0000256" key="5">
    <source>
        <dbReference type="ARBA" id="ARBA00023136"/>
    </source>
</evidence>
<keyword evidence="8" id="KW-1185">Reference proteome</keyword>
<dbReference type="RefSeq" id="WP_015641727.1">
    <property type="nucleotide sequence ID" value="NC_021219.1"/>
</dbReference>
<dbReference type="EMBL" id="CP005957">
    <property type="protein sequence ID" value="AGL62277.1"/>
    <property type="molecule type" value="Genomic_DNA"/>
</dbReference>
<reference evidence="7 8" key="1">
    <citation type="journal article" date="2013" name="Nat. Biotechnol.">
        <title>Genome sequences of rare, uncultured bacteria obtained by differential coverage binning of multiple metagenomes.</title>
        <authorList>
            <person name="Albertsen M."/>
            <person name="Hugenholtz P."/>
            <person name="Skarshewski A."/>
            <person name="Nielsen K.L."/>
            <person name="Tyson G.W."/>
            <person name="Nielsen P.H."/>
        </authorList>
    </citation>
    <scope>NUCLEOTIDE SEQUENCE [LARGE SCALE GENOMIC DNA]</scope>
    <source>
        <strain evidence="7">TM71</strain>
    </source>
</reference>
<dbReference type="NCBIfam" id="NF037982">
    <property type="entry name" value="Nramp_1"/>
    <property type="match status" value="1"/>
</dbReference>
<organism evidence="7 8">
    <name type="scientific">Candidatus Saccharimonas aalborgensis</name>
    <dbReference type="NCBI Taxonomy" id="1332188"/>
    <lineage>
        <taxon>Bacteria</taxon>
        <taxon>Candidatus Saccharimonadota</taxon>
        <taxon>Candidatus Saccharimonadia</taxon>
        <taxon>Candidatus Saccharimonadales</taxon>
        <taxon>Candidatus Saccharimonadaceae</taxon>
        <taxon>Candidatus Saccharimonas</taxon>
    </lineage>
</organism>
<dbReference type="GO" id="GO:0005384">
    <property type="term" value="F:manganese ion transmembrane transporter activity"/>
    <property type="evidence" value="ECO:0007669"/>
    <property type="project" value="TreeGrafter"/>
</dbReference>
<dbReference type="Pfam" id="PF01566">
    <property type="entry name" value="Nramp"/>
    <property type="match status" value="1"/>
</dbReference>
<dbReference type="KEGG" id="saal:L336_0574"/>